<dbReference type="Gene3D" id="3.40.50.300">
    <property type="entry name" value="P-loop containing nucleotide triphosphate hydrolases"/>
    <property type="match status" value="2"/>
</dbReference>
<dbReference type="Pfam" id="PF08378">
    <property type="entry name" value="NERD"/>
    <property type="match status" value="1"/>
</dbReference>
<evidence type="ECO:0000259" key="1">
    <source>
        <dbReference type="Pfam" id="PF08378"/>
    </source>
</evidence>
<keyword evidence="3" id="KW-1185">Reference proteome</keyword>
<dbReference type="AlphaFoldDB" id="A0A6G7Y6K8"/>
<dbReference type="KEGG" id="prv:G7070_09460"/>
<dbReference type="Proteomes" id="UP000501058">
    <property type="component" value="Chromosome"/>
</dbReference>
<dbReference type="SUPFAM" id="SSF52540">
    <property type="entry name" value="P-loop containing nucleoside triphosphate hydrolases"/>
    <property type="match status" value="1"/>
</dbReference>
<gene>
    <name evidence="2" type="ORF">G7070_09460</name>
</gene>
<feature type="domain" description="NERD" evidence="1">
    <location>
        <begin position="16"/>
        <end position="123"/>
    </location>
</feature>
<organism evidence="2 3">
    <name type="scientific">Propioniciclava coleopterorum</name>
    <dbReference type="NCBI Taxonomy" id="2714937"/>
    <lineage>
        <taxon>Bacteria</taxon>
        <taxon>Bacillati</taxon>
        <taxon>Actinomycetota</taxon>
        <taxon>Actinomycetes</taxon>
        <taxon>Propionibacteriales</taxon>
        <taxon>Propionibacteriaceae</taxon>
        <taxon>Propioniciclava</taxon>
    </lineage>
</organism>
<sequence length="550" mass="61762">MTARSVPERPVFVTTSEKEVWRLLVDQLPDGCVVLANLRVCGEERDHEADLVCLMPGNGIVVVEVKGNRVWVEDDQWYQKWGGSSRWIDPVDQAARTMYALRDYAEGDFRHGGPRLCWSRHVVLAHTALEQDFAMPECPRWQISGSNDLGDLGARIWETTASHRPFGRIPDADDVDALQEILTGRYLPSRDVVTEAEDRALEADRLTAEQAMLLQVTRLLNRVEIRGGAGSGKTVLAIRQASDLASGRLTGERRRVAVVCYSIGLSRHLRRHLLRGTKADRPVFVGTFEEFGNRFGVRSPGREESERWEHDFPAEVAERVSTLDEADRFDAIVVDEAQDFADHWWPALLLALKDEEAGGLYAYSDERQRIFPRFGRPPIQFVPLVLDHNLRNTRQIAEAFLPLAPTGMDIRGGDGPEVTFVAAPTAEALDAADDQVDTLFDEGWRPVDIALITMGKRHPVQEERQASLGQDGYWRSFWSEDDIFYGHVLGFKGMERPAVVLCVNEDGDRDRSAERFYVGLSRATDRLIVVGDPAVVRRIAGADVARRLGL</sequence>
<proteinExistence type="predicted"/>
<evidence type="ECO:0000313" key="3">
    <source>
        <dbReference type="Proteomes" id="UP000501058"/>
    </source>
</evidence>
<dbReference type="EMBL" id="CP049865">
    <property type="protein sequence ID" value="QIK72452.1"/>
    <property type="molecule type" value="Genomic_DNA"/>
</dbReference>
<name>A0A6G7Y6K8_9ACTN</name>
<evidence type="ECO:0000313" key="2">
    <source>
        <dbReference type="EMBL" id="QIK72452.1"/>
    </source>
</evidence>
<reference evidence="2 3" key="1">
    <citation type="submission" date="2020-03" db="EMBL/GenBank/DDBJ databases">
        <title>Propioniciclava sp. nov., isolated from Hydrophilus acuminatus.</title>
        <authorList>
            <person name="Hyun D.-W."/>
            <person name="Bae J.-W."/>
        </authorList>
    </citation>
    <scope>NUCLEOTIDE SEQUENCE [LARGE SCALE GENOMIC DNA]</scope>
    <source>
        <strain evidence="2 3">HDW11</strain>
    </source>
</reference>
<accession>A0A6G7Y6K8</accession>
<dbReference type="InterPro" id="IPR011528">
    <property type="entry name" value="NERD"/>
</dbReference>
<protein>
    <submittedName>
        <fullName evidence="2">Nuclease</fullName>
    </submittedName>
</protein>
<dbReference type="InterPro" id="IPR027417">
    <property type="entry name" value="P-loop_NTPase"/>
</dbReference>